<feature type="repeat" description="PPR" evidence="3">
    <location>
        <begin position="362"/>
        <end position="396"/>
    </location>
</feature>
<feature type="repeat" description="PPR" evidence="3">
    <location>
        <begin position="261"/>
        <end position="295"/>
    </location>
</feature>
<reference evidence="5 6" key="1">
    <citation type="submission" date="2025-05" db="UniProtKB">
        <authorList>
            <consortium name="RefSeq"/>
        </authorList>
    </citation>
    <scope>NUCLEOTIDE SEQUENCE [LARGE SCALE GENOMIC DNA]</scope>
    <source>
        <tissue evidence="6 7">Seedling</tissue>
    </source>
</reference>
<feature type="repeat" description="PPR" evidence="3">
    <location>
        <begin position="498"/>
        <end position="532"/>
    </location>
</feature>
<dbReference type="InterPro" id="IPR011990">
    <property type="entry name" value="TPR-like_helical_dom_sf"/>
</dbReference>
<dbReference type="Pfam" id="PF01535">
    <property type="entry name" value="PPR"/>
    <property type="match status" value="3"/>
</dbReference>
<gene>
    <name evidence="6 7" type="primary">LOC107433898</name>
</gene>
<dbReference type="Pfam" id="PF20431">
    <property type="entry name" value="E_motif"/>
    <property type="match status" value="1"/>
</dbReference>
<dbReference type="InterPro" id="IPR032867">
    <property type="entry name" value="DYW_dom"/>
</dbReference>
<evidence type="ECO:0000313" key="5">
    <source>
        <dbReference type="Proteomes" id="UP001652623"/>
    </source>
</evidence>
<feature type="domain" description="DYW" evidence="4">
    <location>
        <begin position="576"/>
        <end position="668"/>
    </location>
</feature>
<dbReference type="InterPro" id="IPR046960">
    <property type="entry name" value="PPR_At4g14850-like_plant"/>
</dbReference>
<dbReference type="RefSeq" id="XP_024934831.3">
    <property type="nucleotide sequence ID" value="XM_025079063.3"/>
</dbReference>
<dbReference type="Pfam" id="PF14432">
    <property type="entry name" value="DYW_deaminase"/>
    <property type="match status" value="1"/>
</dbReference>
<evidence type="ECO:0000313" key="6">
    <source>
        <dbReference type="RefSeq" id="XP_015900785.3"/>
    </source>
</evidence>
<dbReference type="Gene3D" id="1.25.40.10">
    <property type="entry name" value="Tetratricopeptide repeat domain"/>
    <property type="match status" value="3"/>
</dbReference>
<dbReference type="NCBIfam" id="TIGR00756">
    <property type="entry name" value="PPR"/>
    <property type="match status" value="3"/>
</dbReference>
<dbReference type="InterPro" id="IPR046848">
    <property type="entry name" value="E_motif"/>
</dbReference>
<name>A0A6P4BNN2_ZIZJJ</name>
<dbReference type="PANTHER" id="PTHR47926">
    <property type="entry name" value="PENTATRICOPEPTIDE REPEAT-CONTAINING PROTEIN"/>
    <property type="match status" value="1"/>
</dbReference>
<evidence type="ECO:0000256" key="2">
    <source>
        <dbReference type="ARBA" id="ARBA00022737"/>
    </source>
</evidence>
<dbReference type="AlphaFoldDB" id="A0A6P4BNN2"/>
<proteinExistence type="inferred from homology"/>
<dbReference type="SUPFAM" id="SSF48452">
    <property type="entry name" value="TPR-like"/>
    <property type="match status" value="1"/>
</dbReference>
<evidence type="ECO:0000313" key="7">
    <source>
        <dbReference type="RefSeq" id="XP_024934831.3"/>
    </source>
</evidence>
<feature type="repeat" description="PPR" evidence="3">
    <location>
        <begin position="397"/>
        <end position="431"/>
    </location>
</feature>
<dbReference type="RefSeq" id="XP_015900785.3">
    <property type="nucleotide sequence ID" value="XM_016045299.4"/>
</dbReference>
<organism evidence="5 6">
    <name type="scientific">Ziziphus jujuba</name>
    <name type="common">Chinese jujube</name>
    <name type="synonym">Ziziphus sativa</name>
    <dbReference type="NCBI Taxonomy" id="326968"/>
    <lineage>
        <taxon>Eukaryota</taxon>
        <taxon>Viridiplantae</taxon>
        <taxon>Streptophyta</taxon>
        <taxon>Embryophyta</taxon>
        <taxon>Tracheophyta</taxon>
        <taxon>Spermatophyta</taxon>
        <taxon>Magnoliopsida</taxon>
        <taxon>eudicotyledons</taxon>
        <taxon>Gunneridae</taxon>
        <taxon>Pentapetalae</taxon>
        <taxon>rosids</taxon>
        <taxon>fabids</taxon>
        <taxon>Rosales</taxon>
        <taxon>Rhamnaceae</taxon>
        <taxon>Paliureae</taxon>
        <taxon>Ziziphus</taxon>
    </lineage>
</organism>
<comment type="similarity">
    <text evidence="1">Belongs to the PPR family. PCMP-H subfamily.</text>
</comment>
<dbReference type="GeneID" id="107433898"/>
<dbReference type="Pfam" id="PF13041">
    <property type="entry name" value="PPR_2"/>
    <property type="match status" value="3"/>
</dbReference>
<accession>A0A6P4BNN2</accession>
<dbReference type="Proteomes" id="UP001652623">
    <property type="component" value="Chromosome 1"/>
</dbReference>
<protein>
    <submittedName>
        <fullName evidence="6 7">Pentatricopeptide repeat-containing protein At3g24000, mitochondrial</fullName>
    </submittedName>
</protein>
<dbReference type="InterPro" id="IPR002885">
    <property type="entry name" value="PPR_rpt"/>
</dbReference>
<sequence>MKKLILSSKSLVLCDGSACSKVRDFGGFVHRTLASCPFGTSAAPALFSDSESGGNDCYASGVIQDKDLLRKSYGGSGTGLHVLDLIDRGSLEADRILYNTLLKRCTQMGKLREGRIVHAHILNSQFKDDLVMGNTILNMYAKCGGLKDARTLFDEMPVKDMVTWTALITGYSQNDQPEDALVLFPQMLRHGLEPNQFTLSSLLKASGGRPTDKHGRQLHAYCLKYGFVSNVYVGSSLVDMYARCGHMVEAQSIFDDIVSKNEVSWNALIAGHARKGEGEHAFRLFWKMQREDFKPTHFTYSSILAACASTGSLEQGKWVHAHMIKSGGRLVAFAGNTLLYMYAKSGSIEDAKKVFDRLLKQDLVSWNSILTGYAQHGLAKETLRQFEEMLRIGIEPNDITFLCVLTACSHAGLLDEGQYYLELMKKYKVEPQVSHYVTIVDLLGRAGLLDRAERFIKEMPIEPTAAVWGALLGACRMHKNMELGAYAAERVFELDPHDSGPHILLYNIYASAGRWDDAAKVRKMMKDSGVKKEPACSWVEIENAVHMFVANDDAHPQREEIHRMWENIQSKIKEIGYIPDTSHVLLFVDQQEREVKLQYHSEKLALAFSLLNTPPGSSIRIKKNIRVCGDCHSAIKYVSKVVGREIILRDTNRFHHFRDGSCSCGDYW</sequence>
<dbReference type="KEGG" id="zju:107433898"/>
<keyword evidence="2" id="KW-0677">Repeat</keyword>
<evidence type="ECO:0000256" key="3">
    <source>
        <dbReference type="PROSITE-ProRule" id="PRU00708"/>
    </source>
</evidence>
<evidence type="ECO:0000259" key="4">
    <source>
        <dbReference type="Pfam" id="PF14432"/>
    </source>
</evidence>
<dbReference type="PANTHER" id="PTHR47926:SF502">
    <property type="entry name" value="SELENIUM BINDING PROTEIN"/>
    <property type="match status" value="1"/>
</dbReference>
<feature type="repeat" description="PPR" evidence="3">
    <location>
        <begin position="160"/>
        <end position="194"/>
    </location>
</feature>
<dbReference type="PROSITE" id="PS51375">
    <property type="entry name" value="PPR"/>
    <property type="match status" value="6"/>
</dbReference>
<feature type="repeat" description="PPR" evidence="3">
    <location>
        <begin position="296"/>
        <end position="330"/>
    </location>
</feature>
<keyword evidence="5" id="KW-1185">Reference proteome</keyword>
<evidence type="ECO:0000256" key="1">
    <source>
        <dbReference type="ARBA" id="ARBA00006643"/>
    </source>
</evidence>